<dbReference type="AlphaFoldDB" id="E6PZ43"/>
<accession>E6PZ43</accession>
<keyword evidence="1" id="KW-0812">Transmembrane</keyword>
<gene>
    <name evidence="2" type="ORF">CARN3_1201</name>
</gene>
<evidence type="ECO:0000256" key="1">
    <source>
        <dbReference type="SAM" id="Phobius"/>
    </source>
</evidence>
<proteinExistence type="predicted"/>
<evidence type="ECO:0000313" key="2">
    <source>
        <dbReference type="EMBL" id="CBI00202.1"/>
    </source>
</evidence>
<name>E6PZ43_9ZZZZ</name>
<keyword evidence="1" id="KW-1133">Transmembrane helix</keyword>
<organism evidence="2">
    <name type="scientific">mine drainage metagenome</name>
    <dbReference type="NCBI Taxonomy" id="410659"/>
    <lineage>
        <taxon>unclassified sequences</taxon>
        <taxon>metagenomes</taxon>
        <taxon>ecological metagenomes</taxon>
    </lineage>
</organism>
<dbReference type="EMBL" id="CABN01000104">
    <property type="protein sequence ID" value="CBI00202.1"/>
    <property type="molecule type" value="Genomic_DNA"/>
</dbReference>
<protein>
    <submittedName>
        <fullName evidence="2">Uncharacterized protein</fullName>
    </submittedName>
</protein>
<reference evidence="2" key="1">
    <citation type="submission" date="2009-10" db="EMBL/GenBank/DDBJ databases">
        <title>Diversity of trophic interactions inside an arsenic-rich microbial ecosystem.</title>
        <authorList>
            <person name="Bertin P.N."/>
            <person name="Heinrich-Salmeron A."/>
            <person name="Pelletier E."/>
            <person name="Goulhen-Chollet F."/>
            <person name="Arsene-Ploetze F."/>
            <person name="Gallien S."/>
            <person name="Calteau A."/>
            <person name="Vallenet D."/>
            <person name="Casiot C."/>
            <person name="Chane-Woon-Ming B."/>
            <person name="Giloteaux L."/>
            <person name="Barakat M."/>
            <person name="Bonnefoy V."/>
            <person name="Bruneel O."/>
            <person name="Chandler M."/>
            <person name="Cleiss J."/>
            <person name="Duran R."/>
            <person name="Elbaz-Poulichet F."/>
            <person name="Fonknechten N."/>
            <person name="Lauga B."/>
            <person name="Mornico D."/>
            <person name="Ortet P."/>
            <person name="Schaeffer C."/>
            <person name="Siguier P."/>
            <person name="Alexander Thil Smith A."/>
            <person name="Van Dorsselaer A."/>
            <person name="Weissenbach J."/>
            <person name="Medigue C."/>
            <person name="Le Paslier D."/>
        </authorList>
    </citation>
    <scope>NUCLEOTIDE SEQUENCE</scope>
</reference>
<feature type="transmembrane region" description="Helical" evidence="1">
    <location>
        <begin position="20"/>
        <end position="42"/>
    </location>
</feature>
<comment type="caution">
    <text evidence="2">The sequence shown here is derived from an EMBL/GenBank/DDBJ whole genome shotgun (WGS) entry which is preliminary data.</text>
</comment>
<sequence length="97" mass="11554">MFGSYSKTKSLEHIYMQYRIIILLILLNIVGIRSGYFPLYTLRITLKLRLKVRKLPRHIELLRHYDWPRRPKVGHARPEPCRAVSFSSPLRYGFLIA</sequence>
<keyword evidence="1" id="KW-0472">Membrane</keyword>